<dbReference type="Gene3D" id="3.40.190.10">
    <property type="entry name" value="Periplasmic binding protein-like II"/>
    <property type="match status" value="1"/>
</dbReference>
<gene>
    <name evidence="1" type="ORF">HAZT_HAZT009425</name>
</gene>
<dbReference type="AlphaFoldDB" id="A0A6A0GXH3"/>
<reference evidence="1" key="2">
    <citation type="journal article" date="2018" name="Environ. Sci. Technol.">
        <title>The Toxicogenome of Hyalella azteca: A Model for Sediment Ecotoxicology and Evolutionary Toxicology.</title>
        <authorList>
            <person name="Poynton H.C."/>
            <person name="Hasenbein S."/>
            <person name="Benoit J.B."/>
            <person name="Sepulveda M.S."/>
            <person name="Poelchau M.F."/>
            <person name="Hughes D.S.T."/>
            <person name="Murali S.C."/>
            <person name="Chen S."/>
            <person name="Glastad K.M."/>
            <person name="Goodisman M.A.D."/>
            <person name="Werren J.H."/>
            <person name="Vineis J.H."/>
            <person name="Bowen J.L."/>
            <person name="Friedrich M."/>
            <person name="Jones J."/>
            <person name="Robertson H.M."/>
            <person name="Feyereisen R."/>
            <person name="Mechler-Hickson A."/>
            <person name="Mathers N."/>
            <person name="Lee C.E."/>
            <person name="Colbourne J.K."/>
            <person name="Biales A."/>
            <person name="Johnston J.S."/>
            <person name="Wellborn G.A."/>
            <person name="Rosendale A.J."/>
            <person name="Cridge A.G."/>
            <person name="Munoz-Torres M.C."/>
            <person name="Bain P.A."/>
            <person name="Manny A.R."/>
            <person name="Major K.M."/>
            <person name="Lambert F.N."/>
            <person name="Vulpe C.D."/>
            <person name="Tuck P."/>
            <person name="Blalock B.J."/>
            <person name="Lin Y.Y."/>
            <person name="Smith M.E."/>
            <person name="Ochoa-Acuna H."/>
            <person name="Chen M.M."/>
            <person name="Childers C.P."/>
            <person name="Qu J."/>
            <person name="Dugan S."/>
            <person name="Lee S.L."/>
            <person name="Chao H."/>
            <person name="Dinh H."/>
            <person name="Han Y."/>
            <person name="Doddapaneni H."/>
            <person name="Worley K.C."/>
            <person name="Muzny D.M."/>
            <person name="Gibbs R.A."/>
            <person name="Richards S."/>
        </authorList>
    </citation>
    <scope>NUCLEOTIDE SEQUENCE</scope>
    <source>
        <strain evidence="1">HAZT.00-mixed</strain>
        <tissue evidence="1">Whole organism</tissue>
    </source>
</reference>
<reference evidence="1" key="3">
    <citation type="submission" date="2019-06" db="EMBL/GenBank/DDBJ databases">
        <authorList>
            <person name="Poynton C."/>
            <person name="Hasenbein S."/>
            <person name="Benoit J.B."/>
            <person name="Sepulveda M.S."/>
            <person name="Poelchau M.F."/>
            <person name="Murali S.C."/>
            <person name="Chen S."/>
            <person name="Glastad K.M."/>
            <person name="Werren J.H."/>
            <person name="Vineis J.H."/>
            <person name="Bowen J.L."/>
            <person name="Friedrich M."/>
            <person name="Jones J."/>
            <person name="Robertson H.M."/>
            <person name="Feyereisen R."/>
            <person name="Mechler-Hickson A."/>
            <person name="Mathers N."/>
            <person name="Lee C.E."/>
            <person name="Colbourne J.K."/>
            <person name="Biales A."/>
            <person name="Johnston J.S."/>
            <person name="Wellborn G.A."/>
            <person name="Rosendale A.J."/>
            <person name="Cridge A.G."/>
            <person name="Munoz-Torres M.C."/>
            <person name="Bain P.A."/>
            <person name="Manny A.R."/>
            <person name="Major K.M."/>
            <person name="Lambert F.N."/>
            <person name="Vulpe C.D."/>
            <person name="Tuck P."/>
            <person name="Blalock B.J."/>
            <person name="Lin Y.-Y."/>
            <person name="Smith M.E."/>
            <person name="Ochoa-Acuna H."/>
            <person name="Chen M.-J.M."/>
            <person name="Childers C.P."/>
            <person name="Qu J."/>
            <person name="Dugan S."/>
            <person name="Lee S.L."/>
            <person name="Chao H."/>
            <person name="Dinh H."/>
            <person name="Han Y."/>
            <person name="Doddapaneni H."/>
            <person name="Worley K.C."/>
            <person name="Muzny D.M."/>
            <person name="Gibbs R.A."/>
            <person name="Richards S."/>
        </authorList>
    </citation>
    <scope>NUCLEOTIDE SEQUENCE</scope>
    <source>
        <strain evidence="1">HAZT.00-mixed</strain>
        <tissue evidence="1">Whole organism</tissue>
    </source>
</reference>
<dbReference type="Proteomes" id="UP000711488">
    <property type="component" value="Unassembled WGS sequence"/>
</dbReference>
<name>A0A6A0GXH3_HYAAZ</name>
<sequence length="110" mass="12549">MLQRSKIPVYNRMWEFMTSRKHVFTDTYQEGIERVRSSKGKYAFLLESVRNDYTNEQLPCDTMKIGQNLNTNGYGVATPRGSPINLHPVMTALQCSEISIGITTIMENAN</sequence>
<evidence type="ECO:0000313" key="1">
    <source>
        <dbReference type="EMBL" id="KAA0192058.1"/>
    </source>
</evidence>
<protein>
    <submittedName>
        <fullName evidence="1">Uncharacterized protein</fullName>
    </submittedName>
</protein>
<reference evidence="1" key="1">
    <citation type="submission" date="2014-08" db="EMBL/GenBank/DDBJ databases">
        <authorList>
            <person name="Murali S."/>
            <person name="Richards S."/>
            <person name="Bandaranaike D."/>
            <person name="Bellair M."/>
            <person name="Blankenburg K."/>
            <person name="Chao H."/>
            <person name="Dinh H."/>
            <person name="Doddapaneni H."/>
            <person name="Dugan-Rocha S."/>
            <person name="Elkadiri S."/>
            <person name="Gnanaolivu R."/>
            <person name="Hughes D."/>
            <person name="Lee S."/>
            <person name="Li M."/>
            <person name="Ming W."/>
            <person name="Munidasa M."/>
            <person name="Muniz J."/>
            <person name="Nguyen L."/>
            <person name="Osuji N."/>
            <person name="Pu L.-L."/>
            <person name="Puazo M."/>
            <person name="Skinner E."/>
            <person name="Qu C."/>
            <person name="Quiroz J."/>
            <person name="Raj R."/>
            <person name="Weissenberger G."/>
            <person name="Xin Y."/>
            <person name="Zou X."/>
            <person name="Han Y."/>
            <person name="Worley K."/>
            <person name="Muzny D."/>
            <person name="Gibbs R."/>
        </authorList>
    </citation>
    <scope>NUCLEOTIDE SEQUENCE</scope>
    <source>
        <strain evidence="1">HAZT.00-mixed</strain>
        <tissue evidence="1">Whole organism</tissue>
    </source>
</reference>
<accession>A0A6A0GXH3</accession>
<organism evidence="1">
    <name type="scientific">Hyalella azteca</name>
    <name type="common">Amphipod</name>
    <dbReference type="NCBI Taxonomy" id="294128"/>
    <lineage>
        <taxon>Eukaryota</taxon>
        <taxon>Metazoa</taxon>
        <taxon>Ecdysozoa</taxon>
        <taxon>Arthropoda</taxon>
        <taxon>Crustacea</taxon>
        <taxon>Multicrustacea</taxon>
        <taxon>Malacostraca</taxon>
        <taxon>Eumalacostraca</taxon>
        <taxon>Peracarida</taxon>
        <taxon>Amphipoda</taxon>
        <taxon>Senticaudata</taxon>
        <taxon>Talitrida</taxon>
        <taxon>Talitroidea</taxon>
        <taxon>Hyalellidae</taxon>
        <taxon>Hyalella</taxon>
    </lineage>
</organism>
<dbReference type="EMBL" id="JQDR03011898">
    <property type="protein sequence ID" value="KAA0192058.1"/>
    <property type="molecule type" value="Genomic_DNA"/>
</dbReference>
<dbReference type="SUPFAM" id="SSF53850">
    <property type="entry name" value="Periplasmic binding protein-like II"/>
    <property type="match status" value="1"/>
</dbReference>
<proteinExistence type="predicted"/>
<comment type="caution">
    <text evidence="1">The sequence shown here is derived from an EMBL/GenBank/DDBJ whole genome shotgun (WGS) entry which is preliminary data.</text>
</comment>